<gene>
    <name evidence="3" type="ORF">PFL603g_02431</name>
</gene>
<dbReference type="RefSeq" id="WP_060765955.1">
    <property type="nucleotide sequence ID" value="NZ_LCYC01000031.1"/>
</dbReference>
<dbReference type="PROSITE" id="PS50994">
    <property type="entry name" value="INTEGRASE"/>
    <property type="match status" value="1"/>
</dbReference>
<organism evidence="3 4">
    <name type="scientific">Pseudomonas fluorescens</name>
    <dbReference type="NCBI Taxonomy" id="294"/>
    <lineage>
        <taxon>Bacteria</taxon>
        <taxon>Pseudomonadati</taxon>
        <taxon>Pseudomonadota</taxon>
        <taxon>Gammaproteobacteria</taxon>
        <taxon>Pseudomonadales</taxon>
        <taxon>Pseudomonadaceae</taxon>
        <taxon>Pseudomonas</taxon>
    </lineage>
</organism>
<dbReference type="InterPro" id="IPR036397">
    <property type="entry name" value="RNaseH_sf"/>
</dbReference>
<sequence>MIDGTVYEVMQVDDELVTLSTVVRLSVISLPLATFMIDLMRRNITLFADQPGSGSNAIAFLHPEDPKVIEAKRKFHYISTALREQGNSLPVESTKAIIKRIASETQDSRAPGYSTLCKWVTNFRANNNDEFSLYKCSSTLPRGRKLAAEIEEALHNLINEEYLKRKERITAARLCQFMEGIVIELNRQRAGSRAPLLQAPCRSTIVRAIAKRSGYATDKAHLGREKAYEIHRFSGKQERPAAPLDVCEIDSHPLDINVVGHDGKVLGSIAHLTVIFDLHSEMVIGWDLSLTHPCAEKTLRALRMAVEAVPGEEYQRGAMALLVSDGGTETKNSFVAIVLDRLSIKWTLPPPKSPNTRPRIERFFKTFESWLHEQYGTTFSNPDECRDYDSARHACYTIEDLVKYFREWLDGYYHNKKHRTLNMPPRVAWERAMQNQLPPRKFTPEALDVLFRGFEYSALSGNRAQFFGLSWTGPNMGTVKAKLHKGQKAICYYDPTDLGVIWVASPDTPRDLVPAWGTRKGYQEGLTLSEHQQLQCKLAANAKAFDDHDACLALLHLRQQMREGHDKFFSGKRKRGPHKQEHPPEYPARVERTYTEEPWDEDIASPWRVDGS</sequence>
<dbReference type="InterPro" id="IPR001584">
    <property type="entry name" value="Integrase_cat-core"/>
</dbReference>
<feature type="region of interest" description="Disordered" evidence="1">
    <location>
        <begin position="568"/>
        <end position="612"/>
    </location>
</feature>
<dbReference type="AlphaFoldDB" id="A0A120G102"/>
<dbReference type="InterPro" id="IPR012337">
    <property type="entry name" value="RNaseH-like_sf"/>
</dbReference>
<dbReference type="Gene3D" id="3.30.420.10">
    <property type="entry name" value="Ribonuclease H-like superfamily/Ribonuclease H"/>
    <property type="match status" value="1"/>
</dbReference>
<protein>
    <submittedName>
        <fullName evidence="3">Integrase core domain protein</fullName>
    </submittedName>
</protein>
<evidence type="ECO:0000313" key="3">
    <source>
        <dbReference type="EMBL" id="KWV77049.1"/>
    </source>
</evidence>
<dbReference type="Proteomes" id="UP000063434">
    <property type="component" value="Unassembled WGS sequence"/>
</dbReference>
<evidence type="ECO:0000256" key="1">
    <source>
        <dbReference type="SAM" id="MobiDB-lite"/>
    </source>
</evidence>
<proteinExistence type="predicted"/>
<evidence type="ECO:0000313" key="4">
    <source>
        <dbReference type="Proteomes" id="UP000063434"/>
    </source>
</evidence>
<name>A0A120G102_PSEFL</name>
<dbReference type="SUPFAM" id="SSF53098">
    <property type="entry name" value="Ribonuclease H-like"/>
    <property type="match status" value="1"/>
</dbReference>
<evidence type="ECO:0000259" key="2">
    <source>
        <dbReference type="PROSITE" id="PS50994"/>
    </source>
</evidence>
<comment type="caution">
    <text evidence="3">The sequence shown here is derived from an EMBL/GenBank/DDBJ whole genome shotgun (WGS) entry which is preliminary data.</text>
</comment>
<reference evidence="3 4" key="1">
    <citation type="submission" date="2015-05" db="EMBL/GenBank/DDBJ databases">
        <title>A genomic and transcriptomic approach to investigate the blue pigment phenotype in Pseudomonas fluorescens.</title>
        <authorList>
            <person name="Andreani N.A."/>
            <person name="Cardazzo B."/>
        </authorList>
    </citation>
    <scope>NUCLEOTIDE SEQUENCE [LARGE SCALE GENOMIC DNA]</scope>
    <source>
        <strain evidence="3 4">Ps_40</strain>
    </source>
</reference>
<feature type="domain" description="Integrase catalytic" evidence="2">
    <location>
        <begin position="239"/>
        <end position="433"/>
    </location>
</feature>
<dbReference type="GO" id="GO:0015074">
    <property type="term" value="P:DNA integration"/>
    <property type="evidence" value="ECO:0007669"/>
    <property type="project" value="InterPro"/>
</dbReference>
<dbReference type="GO" id="GO:0003676">
    <property type="term" value="F:nucleic acid binding"/>
    <property type="evidence" value="ECO:0007669"/>
    <property type="project" value="InterPro"/>
</dbReference>
<accession>A0A120G102</accession>
<feature type="compositionally biased region" description="Basic and acidic residues" evidence="1">
    <location>
        <begin position="578"/>
        <end position="595"/>
    </location>
</feature>
<dbReference type="EMBL" id="LCYC01000031">
    <property type="protein sequence ID" value="KWV77049.1"/>
    <property type="molecule type" value="Genomic_DNA"/>
</dbReference>
<dbReference type="PATRIC" id="fig|294.195.peg.2587"/>